<evidence type="ECO:0000313" key="2">
    <source>
        <dbReference type="EMBL" id="CAA9370919.1"/>
    </source>
</evidence>
<name>A0A6J4MWN6_9BACT</name>
<sequence>WISLTLYTLRPLLETGKKWPRTSPSWTVHGGSESGERITPPCLCAPS</sequence>
<protein>
    <submittedName>
        <fullName evidence="2">Uncharacterized protein</fullName>
    </submittedName>
</protein>
<reference evidence="2" key="1">
    <citation type="submission" date="2020-02" db="EMBL/GenBank/DDBJ databases">
        <authorList>
            <person name="Meier V. D."/>
        </authorList>
    </citation>
    <scope>NUCLEOTIDE SEQUENCE</scope>
    <source>
        <strain evidence="2">AVDCRST_MAG68</strain>
    </source>
</reference>
<dbReference type="EMBL" id="CADCTW010000244">
    <property type="protein sequence ID" value="CAA9370919.1"/>
    <property type="molecule type" value="Genomic_DNA"/>
</dbReference>
<feature type="non-terminal residue" evidence="2">
    <location>
        <position position="47"/>
    </location>
</feature>
<evidence type="ECO:0000256" key="1">
    <source>
        <dbReference type="SAM" id="MobiDB-lite"/>
    </source>
</evidence>
<accession>A0A6J4MWN6</accession>
<gene>
    <name evidence="2" type="ORF">AVDCRST_MAG68-5517</name>
</gene>
<proteinExistence type="predicted"/>
<feature type="region of interest" description="Disordered" evidence="1">
    <location>
        <begin position="20"/>
        <end position="39"/>
    </location>
</feature>
<dbReference type="AlphaFoldDB" id="A0A6J4MWN6"/>
<feature type="non-terminal residue" evidence="2">
    <location>
        <position position="1"/>
    </location>
</feature>
<organism evidence="2">
    <name type="scientific">uncultured Gemmatimonadota bacterium</name>
    <dbReference type="NCBI Taxonomy" id="203437"/>
    <lineage>
        <taxon>Bacteria</taxon>
        <taxon>Pseudomonadati</taxon>
        <taxon>Gemmatimonadota</taxon>
        <taxon>environmental samples</taxon>
    </lineage>
</organism>